<dbReference type="Proteomes" id="UP000585474">
    <property type="component" value="Unassembled WGS sequence"/>
</dbReference>
<evidence type="ECO:0000259" key="2">
    <source>
        <dbReference type="Pfam" id="PF03107"/>
    </source>
</evidence>
<name>A0A7J0F1N7_9ERIC</name>
<dbReference type="PANTHER" id="PTHR46288">
    <property type="entry name" value="PHORBOL-ESTER/DAG-TYPE DOMAIN-CONTAINING PROTEIN"/>
    <property type="match status" value="1"/>
</dbReference>
<dbReference type="InterPro" id="IPR004146">
    <property type="entry name" value="DC1"/>
</dbReference>
<evidence type="ECO:0000313" key="3">
    <source>
        <dbReference type="EMBL" id="GFY92129.1"/>
    </source>
</evidence>
<proteinExistence type="predicted"/>
<dbReference type="SUPFAM" id="SSF57889">
    <property type="entry name" value="Cysteine-rich domain"/>
    <property type="match status" value="1"/>
</dbReference>
<feature type="domain" description="DC1" evidence="2">
    <location>
        <begin position="213"/>
        <end position="262"/>
    </location>
</feature>
<protein>
    <recommendedName>
        <fullName evidence="2">DC1 domain-containing protein</fullName>
    </recommendedName>
</protein>
<comment type="caution">
    <text evidence="3">The sequence shown here is derived from an EMBL/GenBank/DDBJ whole genome shotgun (WGS) entry which is preliminary data.</text>
</comment>
<dbReference type="Pfam" id="PF03107">
    <property type="entry name" value="C1_2"/>
    <property type="match status" value="2"/>
</dbReference>
<dbReference type="InterPro" id="IPR046349">
    <property type="entry name" value="C1-like_sf"/>
</dbReference>
<dbReference type="PANTHER" id="PTHR46288:SF27">
    <property type="entry name" value="CYSTEINE_HISTIDINE-RICH C1 DOMAIN FAMILY PROTEIN"/>
    <property type="match status" value="1"/>
</dbReference>
<reference evidence="3 4" key="1">
    <citation type="submission" date="2019-07" db="EMBL/GenBank/DDBJ databases">
        <title>De Novo Assembly of kiwifruit Actinidia rufa.</title>
        <authorList>
            <person name="Sugita-Konishi S."/>
            <person name="Sato K."/>
            <person name="Mori E."/>
            <person name="Abe Y."/>
            <person name="Kisaki G."/>
            <person name="Hamano K."/>
            <person name="Suezawa K."/>
            <person name="Otani M."/>
            <person name="Fukuda T."/>
            <person name="Manabe T."/>
            <person name="Gomi K."/>
            <person name="Tabuchi M."/>
            <person name="Akimitsu K."/>
            <person name="Kataoka I."/>
        </authorList>
    </citation>
    <scope>NUCLEOTIDE SEQUENCE [LARGE SCALE GENOMIC DNA]</scope>
    <source>
        <strain evidence="4">cv. Fuchu</strain>
    </source>
</reference>
<dbReference type="AlphaFoldDB" id="A0A7J0F1N7"/>
<keyword evidence="1" id="KW-0677">Repeat</keyword>
<keyword evidence="4" id="KW-1185">Reference proteome</keyword>
<gene>
    <name evidence="3" type="ORF">Acr_08g0005250</name>
</gene>
<organism evidence="3 4">
    <name type="scientific">Actinidia rufa</name>
    <dbReference type="NCBI Taxonomy" id="165716"/>
    <lineage>
        <taxon>Eukaryota</taxon>
        <taxon>Viridiplantae</taxon>
        <taxon>Streptophyta</taxon>
        <taxon>Embryophyta</taxon>
        <taxon>Tracheophyta</taxon>
        <taxon>Spermatophyta</taxon>
        <taxon>Magnoliopsida</taxon>
        <taxon>eudicotyledons</taxon>
        <taxon>Gunneridae</taxon>
        <taxon>Pentapetalae</taxon>
        <taxon>asterids</taxon>
        <taxon>Ericales</taxon>
        <taxon>Actinidiaceae</taxon>
        <taxon>Actinidia</taxon>
    </lineage>
</organism>
<evidence type="ECO:0000256" key="1">
    <source>
        <dbReference type="ARBA" id="ARBA00022737"/>
    </source>
</evidence>
<sequence>MSHKGKGHELMVPPKNLGEVSSYHHKRHWRRVRKKTHDSKGNVVYYYAEEAEEELTVRLNNKSSSKSKGVFHQRRYHYHSSSSSAPAIAPAPPKEITHFSHRHSLDKYKFLEEDEIVCDICETDILGSCFGCEDCVFFIHKKCKDIPKKIKHKSHSEDALTLRSSPSSSYKSGKFRCDGCRLTGDGFHYHCSPCKYDLHVTCAGSPSTVKYKQHTHPLKLYYDFPVKNEGIFKCRVCHTKINQNGWVYYNRDNRIMLHIDCAFDDEDEEDSILAIQDKLQTLKMK</sequence>
<accession>A0A7J0F1N7</accession>
<feature type="domain" description="DC1" evidence="2">
    <location>
        <begin position="153"/>
        <end position="203"/>
    </location>
</feature>
<evidence type="ECO:0000313" key="4">
    <source>
        <dbReference type="Proteomes" id="UP000585474"/>
    </source>
</evidence>
<dbReference type="OrthoDB" id="1884766at2759"/>
<dbReference type="EMBL" id="BJWL01000008">
    <property type="protein sequence ID" value="GFY92129.1"/>
    <property type="molecule type" value="Genomic_DNA"/>
</dbReference>